<gene>
    <name evidence="3" type="ORF">H0485_19505</name>
</gene>
<dbReference type="Pfam" id="PF10073">
    <property type="entry name" value="GapR_DNA-bd"/>
    <property type="match status" value="1"/>
</dbReference>
<reference evidence="3 4" key="1">
    <citation type="submission" date="2020-07" db="EMBL/GenBank/DDBJ databases">
        <title>Pseudogemmobacter sp. nov., isolated from poultry manure in Taiwan.</title>
        <authorList>
            <person name="Lin S.-Y."/>
            <person name="Tang Y.-S."/>
            <person name="Young C.-C."/>
        </authorList>
    </citation>
    <scope>NUCLEOTIDE SEQUENCE [LARGE SCALE GENOMIC DNA]</scope>
    <source>
        <strain evidence="3 4">CC-YST710</strain>
    </source>
</reference>
<sequence>MKETEADKKVSDAAFNQVGEALRQFLERIEQFEAEKKDISEQIKEVYAEAKGRGFDTKAIRRIVTLRKKDPDARQEEDAILEVYMNALGME</sequence>
<proteinExistence type="predicted"/>
<evidence type="ECO:0000256" key="1">
    <source>
        <dbReference type="SAM" id="Coils"/>
    </source>
</evidence>
<dbReference type="Proteomes" id="UP001198571">
    <property type="component" value="Unassembled WGS sequence"/>
</dbReference>
<dbReference type="NCBIfam" id="NF010247">
    <property type="entry name" value="PRK13694.1"/>
    <property type="match status" value="1"/>
</dbReference>
<organism evidence="3 4">
    <name type="scientific">Pseudogemmobacter faecipullorum</name>
    <dbReference type="NCBI Taxonomy" id="2755041"/>
    <lineage>
        <taxon>Bacteria</taxon>
        <taxon>Pseudomonadati</taxon>
        <taxon>Pseudomonadota</taxon>
        <taxon>Alphaproteobacteria</taxon>
        <taxon>Rhodobacterales</taxon>
        <taxon>Paracoccaceae</taxon>
        <taxon>Pseudogemmobacter</taxon>
    </lineage>
</organism>
<keyword evidence="1" id="KW-0175">Coiled coil</keyword>
<feature type="domain" description="GapR-like DNA-binding" evidence="2">
    <location>
        <begin position="20"/>
        <end position="89"/>
    </location>
</feature>
<protein>
    <submittedName>
        <fullName evidence="3">DUF2312 domain-containing protein</fullName>
    </submittedName>
</protein>
<feature type="coiled-coil region" evidence="1">
    <location>
        <begin position="15"/>
        <end position="49"/>
    </location>
</feature>
<evidence type="ECO:0000259" key="2">
    <source>
        <dbReference type="Pfam" id="PF10073"/>
    </source>
</evidence>
<comment type="caution">
    <text evidence="3">The sequence shown here is derived from an EMBL/GenBank/DDBJ whole genome shotgun (WGS) entry which is preliminary data.</text>
</comment>
<dbReference type="EMBL" id="JACDXX010000031">
    <property type="protein sequence ID" value="MCB5412166.1"/>
    <property type="molecule type" value="Genomic_DNA"/>
</dbReference>
<keyword evidence="4" id="KW-1185">Reference proteome</keyword>
<dbReference type="InterPro" id="IPR046367">
    <property type="entry name" value="GapR-like_DNA-bd"/>
</dbReference>
<accession>A0ABS8CRY1</accession>
<name>A0ABS8CRY1_9RHOB</name>
<evidence type="ECO:0000313" key="4">
    <source>
        <dbReference type="Proteomes" id="UP001198571"/>
    </source>
</evidence>
<evidence type="ECO:0000313" key="3">
    <source>
        <dbReference type="EMBL" id="MCB5412166.1"/>
    </source>
</evidence>